<reference evidence="1" key="1">
    <citation type="submission" date="2022-01" db="EMBL/GenBank/DDBJ databases">
        <authorList>
            <person name="King R."/>
        </authorList>
    </citation>
    <scope>NUCLEOTIDE SEQUENCE</scope>
</reference>
<dbReference type="GO" id="GO:0008582">
    <property type="term" value="P:regulation of synaptic assembly at neuromuscular junction"/>
    <property type="evidence" value="ECO:0007669"/>
    <property type="project" value="TreeGrafter"/>
</dbReference>
<proteinExistence type="predicted"/>
<organism evidence="1 2">
    <name type="scientific">Diabrotica balteata</name>
    <name type="common">Banded cucumber beetle</name>
    <dbReference type="NCBI Taxonomy" id="107213"/>
    <lineage>
        <taxon>Eukaryota</taxon>
        <taxon>Metazoa</taxon>
        <taxon>Ecdysozoa</taxon>
        <taxon>Arthropoda</taxon>
        <taxon>Hexapoda</taxon>
        <taxon>Insecta</taxon>
        <taxon>Pterygota</taxon>
        <taxon>Neoptera</taxon>
        <taxon>Endopterygota</taxon>
        <taxon>Coleoptera</taxon>
        <taxon>Polyphaga</taxon>
        <taxon>Cucujiformia</taxon>
        <taxon>Chrysomeloidea</taxon>
        <taxon>Chrysomelidae</taxon>
        <taxon>Galerucinae</taxon>
        <taxon>Diabroticina</taxon>
        <taxon>Diabroticites</taxon>
        <taxon>Diabrotica</taxon>
    </lineage>
</organism>
<dbReference type="GO" id="GO:0005634">
    <property type="term" value="C:nucleus"/>
    <property type="evidence" value="ECO:0007669"/>
    <property type="project" value="TreeGrafter"/>
</dbReference>
<protein>
    <submittedName>
        <fullName evidence="1">Uncharacterized protein</fullName>
    </submittedName>
</protein>
<sequence>MLPDPEDFNNIFHEAYKVLPEHAKKRLEWKRLKKKSVKARYKQKNKFDSQCENDLQLAPEIELPGNASAFAVFASIRLAVLDRWMKQASQEYLNSSCSAPTQDQSEIESDTEDNSQSTCFTAIKVSKIVGLGLRSVFELIKESRITHPVLCTKALTALLDVLQGQAPEALKCEPPDVIDSLFELLLDLATLHGPESFVPNDGSHFTAVACACLLSLVVVKGDTGKYLSASAALLMCPRALSLQNIQMPAVLSSLQKSVHGVLLGKTIRPDWITHGVPNVAKINSFHVKFPSELNTSQIKVKSLAYDGQYLYLFTSKGLLKVGSGYGGTLKGYVVLWKPDFYPNESGSLVFCNGNLYLKLIGRRGGEFLIVERSNLLISGSVPLHNRDSSATVVFSDGDYLGVISPAKDDGFVVRMLNQNISPASLVSELPLKLARKCVDVFGVSSFDEENGTYTVNTGSEEEIITICTGKEFGLIRTITGKVLYCGKSSALGIKQSGVRTGKWSELIITKAPKINQVAIGHDGLHAVLLTDDGSVFFTVIFKMAPVKEVKKQFFQVPSVSPKLSNFKSRSTSVNKFLSNPTVKTTDSVLPSKKSSLVNNVFSYSDIVNMGPTNAIRNTKVKEETITNGVENSKPTNIVSLKSLLTRTSLHGSLVPFEQKDLPNYLRRLIVKKDHFNDEYKTTGKLTTFLLQRKLTNFINEEIVCATQNFYNRELRLFLPVSDSLSKNIGEIFSENFVYLNYHGHSCTNLVDEINMNLTLIDILSEAHKEKCVELVYLKQYKPKENDEEFNMFLHMFLDDPKWVSSSSFLALNTIVPTCF</sequence>
<dbReference type="OrthoDB" id="6050183at2759"/>
<keyword evidence="2" id="KW-1185">Reference proteome</keyword>
<accession>A0A9N9XGU5</accession>
<dbReference type="AlphaFoldDB" id="A0A9N9XGU5"/>
<dbReference type="EMBL" id="OU898283">
    <property type="protein sequence ID" value="CAG9838820.1"/>
    <property type="molecule type" value="Genomic_DNA"/>
</dbReference>
<dbReference type="SUPFAM" id="SSF50985">
    <property type="entry name" value="RCC1/BLIP-II"/>
    <property type="match status" value="1"/>
</dbReference>
<name>A0A9N9XGU5_DIABA</name>
<dbReference type="PANTHER" id="PTHR45943">
    <property type="entry name" value="E3 UBIQUITIN-PROTEIN LIGASE MYCBP2"/>
    <property type="match status" value="1"/>
</dbReference>
<dbReference type="GO" id="GO:0061630">
    <property type="term" value="F:ubiquitin protein ligase activity"/>
    <property type="evidence" value="ECO:0007669"/>
    <property type="project" value="TreeGrafter"/>
</dbReference>
<dbReference type="GO" id="GO:0007411">
    <property type="term" value="P:axon guidance"/>
    <property type="evidence" value="ECO:0007669"/>
    <property type="project" value="TreeGrafter"/>
</dbReference>
<dbReference type="Proteomes" id="UP001153709">
    <property type="component" value="Chromosome 8"/>
</dbReference>
<evidence type="ECO:0000313" key="1">
    <source>
        <dbReference type="EMBL" id="CAG9838820.1"/>
    </source>
</evidence>
<dbReference type="GO" id="GO:0005886">
    <property type="term" value="C:plasma membrane"/>
    <property type="evidence" value="ECO:0007669"/>
    <property type="project" value="TreeGrafter"/>
</dbReference>
<evidence type="ECO:0000313" key="2">
    <source>
        <dbReference type="Proteomes" id="UP001153709"/>
    </source>
</evidence>
<gene>
    <name evidence="1" type="ORF">DIABBA_LOCUS11653</name>
</gene>
<dbReference type="InterPro" id="IPR009091">
    <property type="entry name" value="RCC1/BLIP-II"/>
</dbReference>
<dbReference type="PANTHER" id="PTHR45943:SF1">
    <property type="entry name" value="E3 UBIQUITIN-PROTEIN LIGASE MYCBP2"/>
    <property type="match status" value="1"/>
</dbReference>